<dbReference type="InParanoid" id="A0A1E7EQC2"/>
<sequence>MPEHTSEEIRKWKALIYGPNIGCGNKVDGWANASIGNVTLTPRSKKNRSVGGGTPRNHSSSSSSLNASSQSLNTDNWMGGSPCGTKRSYRTKGAKDAIGKPSLY</sequence>
<dbReference type="AlphaFoldDB" id="A0A1E7EQC2"/>
<dbReference type="Proteomes" id="UP000095751">
    <property type="component" value="Unassembled WGS sequence"/>
</dbReference>
<name>A0A1E7EQC2_9STRA</name>
<feature type="region of interest" description="Disordered" evidence="1">
    <location>
        <begin position="40"/>
        <end position="104"/>
    </location>
</feature>
<organism evidence="2 3">
    <name type="scientific">Fragilariopsis cylindrus CCMP1102</name>
    <dbReference type="NCBI Taxonomy" id="635003"/>
    <lineage>
        <taxon>Eukaryota</taxon>
        <taxon>Sar</taxon>
        <taxon>Stramenopiles</taxon>
        <taxon>Ochrophyta</taxon>
        <taxon>Bacillariophyta</taxon>
        <taxon>Bacillariophyceae</taxon>
        <taxon>Bacillariophycidae</taxon>
        <taxon>Bacillariales</taxon>
        <taxon>Bacillariaceae</taxon>
        <taxon>Fragilariopsis</taxon>
    </lineage>
</organism>
<evidence type="ECO:0000313" key="3">
    <source>
        <dbReference type="Proteomes" id="UP000095751"/>
    </source>
</evidence>
<proteinExistence type="predicted"/>
<dbReference type="KEGG" id="fcy:FRACYDRAFT_271847"/>
<feature type="compositionally biased region" description="Low complexity" evidence="1">
    <location>
        <begin position="59"/>
        <end position="73"/>
    </location>
</feature>
<reference evidence="2 3" key="1">
    <citation type="submission" date="2016-09" db="EMBL/GenBank/DDBJ databases">
        <title>Extensive genetic diversity and differential bi-allelic expression allows diatom success in the polar Southern Ocean.</title>
        <authorList>
            <consortium name="DOE Joint Genome Institute"/>
            <person name="Mock T."/>
            <person name="Otillar R.P."/>
            <person name="Strauss J."/>
            <person name="Dupont C."/>
            <person name="Frickenhaus S."/>
            <person name="Maumus F."/>
            <person name="Mcmullan M."/>
            <person name="Sanges R."/>
            <person name="Schmutz J."/>
            <person name="Toseland A."/>
            <person name="Valas R."/>
            <person name="Veluchamy A."/>
            <person name="Ward B.J."/>
            <person name="Allen A."/>
            <person name="Barry K."/>
            <person name="Falciatore A."/>
            <person name="Ferrante M."/>
            <person name="Fortunato A.E."/>
            <person name="Gloeckner G."/>
            <person name="Gruber A."/>
            <person name="Hipkin R."/>
            <person name="Janech M."/>
            <person name="Kroth P."/>
            <person name="Leese F."/>
            <person name="Lindquist E."/>
            <person name="Lyon B.R."/>
            <person name="Martin J."/>
            <person name="Mayer C."/>
            <person name="Parker M."/>
            <person name="Quesneville H."/>
            <person name="Raymond J."/>
            <person name="Uhlig C."/>
            <person name="Valentin K.U."/>
            <person name="Worden A.Z."/>
            <person name="Armbrust E.V."/>
            <person name="Bowler C."/>
            <person name="Green B."/>
            <person name="Moulton V."/>
            <person name="Van Oosterhout C."/>
            <person name="Grigoriev I."/>
        </authorList>
    </citation>
    <scope>NUCLEOTIDE SEQUENCE [LARGE SCALE GENOMIC DNA]</scope>
    <source>
        <strain evidence="2 3">CCMP1102</strain>
    </source>
</reference>
<keyword evidence="3" id="KW-1185">Reference proteome</keyword>
<accession>A0A1E7EQC2</accession>
<dbReference type="EMBL" id="KV784382">
    <property type="protein sequence ID" value="OEU08109.1"/>
    <property type="molecule type" value="Genomic_DNA"/>
</dbReference>
<evidence type="ECO:0000313" key="2">
    <source>
        <dbReference type="EMBL" id="OEU08109.1"/>
    </source>
</evidence>
<evidence type="ECO:0000256" key="1">
    <source>
        <dbReference type="SAM" id="MobiDB-lite"/>
    </source>
</evidence>
<gene>
    <name evidence="2" type="ORF">FRACYDRAFT_271847</name>
</gene>
<protein>
    <submittedName>
        <fullName evidence="2">Uncharacterized protein</fullName>
    </submittedName>
</protein>